<name>A0ABT2QQV1_9STAP</name>
<evidence type="ECO:0000313" key="1">
    <source>
        <dbReference type="EMBL" id="MCU5746330.1"/>
    </source>
</evidence>
<keyword evidence="2" id="KW-1185">Reference proteome</keyword>
<dbReference type="EMBL" id="JAOPKZ010000009">
    <property type="protein sequence ID" value="MCU5746330.1"/>
    <property type="molecule type" value="Genomic_DNA"/>
</dbReference>
<sequence length="125" mass="14611">MSEQAQEKEWLAFVEEQEERLELYTRYNYAHVNEIDIKAGDINFIKKHDKMPIKVIINKDTTKTIDVELNQEAVFNGEHCRSSKALQSQQRYPSLMTVSKILDAEHTDSVEEALHHVEQEGEQHD</sequence>
<gene>
    <name evidence="1" type="ORF">N9R04_06320</name>
</gene>
<evidence type="ECO:0000313" key="2">
    <source>
        <dbReference type="Proteomes" id="UP001209553"/>
    </source>
</evidence>
<accession>A0ABT2QQV1</accession>
<dbReference type="Gene3D" id="3.10.450.130">
    <property type="entry name" value="folded 79 residue fragment of lin0334 like domains"/>
    <property type="match status" value="1"/>
</dbReference>
<protein>
    <recommendedName>
        <fullName evidence="3">Phage protein</fullName>
    </recommendedName>
</protein>
<evidence type="ECO:0008006" key="3">
    <source>
        <dbReference type="Google" id="ProtNLM"/>
    </source>
</evidence>
<comment type="caution">
    <text evidence="1">The sequence shown here is derived from an EMBL/GenBank/DDBJ whole genome shotgun (WGS) entry which is preliminary data.</text>
</comment>
<proteinExistence type="predicted"/>
<organism evidence="1 2">
    <name type="scientific">Staphylococcus marylandisciuri</name>
    <dbReference type="NCBI Taxonomy" id="2981529"/>
    <lineage>
        <taxon>Bacteria</taxon>
        <taxon>Bacillati</taxon>
        <taxon>Bacillota</taxon>
        <taxon>Bacilli</taxon>
        <taxon>Bacillales</taxon>
        <taxon>Staphylococcaceae</taxon>
        <taxon>Staphylococcus</taxon>
    </lineage>
</organism>
<reference evidence="1 2" key="1">
    <citation type="journal article" date="2023" name="Int. J. Syst. Evol. Microbiol.">
        <title>Streptococcus sciuri sp. nov., Staphylococcus marylandisciuri sp. nov. and Staphylococcus americanisciuri sp. nov., isolated from faeces of eastern grey squirrel (Sciurus carolinensis).</title>
        <authorList>
            <person name="Volokhov D.V."/>
            <person name="Zagorodnyaya T.A."/>
            <person name="Furtak V.A."/>
            <person name="Nattanmai G."/>
            <person name="Randall L."/>
            <person name="Jose S."/>
            <person name="Gao Y."/>
            <person name="Eisenberg T."/>
            <person name="Delmonte P."/>
            <person name="Blom J."/>
            <person name="Mitchell K.K."/>
        </authorList>
    </citation>
    <scope>NUCLEOTIDE SEQUENCE [LARGE SCALE GENOMIC DNA]</scope>
    <source>
        <strain evidence="1 2">SQ8-PEA</strain>
    </source>
</reference>
<dbReference type="Proteomes" id="UP001209553">
    <property type="component" value="Unassembled WGS sequence"/>
</dbReference>